<sequence length="131" mass="15357">MNKLTVNNYKEDKFYPKVVEAVENCLKRKKYITPINVFVSMELLDKNEFNRWKSGSVPYLEKVIKCNLSKASRILRLIGFHCHDLNMKPSNTAYKGKHGFLRFTKTGEHRLEEVYSRSMVDPTVKTVNQQI</sequence>
<dbReference type="PATRIC" id="fig|570277.3.peg.1890"/>
<dbReference type="Proteomes" id="UP000071065">
    <property type="component" value="Chromosome"/>
</dbReference>
<dbReference type="OrthoDB" id="7066677at2"/>
<proteinExistence type="predicted"/>
<evidence type="ECO:0000313" key="1">
    <source>
        <dbReference type="EMBL" id="AMO55903.1"/>
    </source>
</evidence>
<dbReference type="STRING" id="570277.EZMO1_1756"/>
<name>A0A142BAX7_9GAMM</name>
<reference evidence="1 2" key="1">
    <citation type="journal article" date="2016" name="Front. Microbiol.">
        <title>Genomic Insight into the Host-Endosymbiont Relationship of Endozoicomonas montiporae CL-33(T) with its Coral Host.</title>
        <authorList>
            <person name="Ding J.-Y."/>
            <person name="Shiu J.-H."/>
            <person name="Chen W.-M."/>
            <person name="Chiang Y.-R."/>
            <person name="Tang S.-L."/>
        </authorList>
    </citation>
    <scope>NUCLEOTIDE SEQUENCE [LARGE SCALE GENOMIC DNA]</scope>
    <source>
        <strain evidence="1 2">CL-33</strain>
    </source>
</reference>
<dbReference type="KEGG" id="emp:EZMO1_1756"/>
<evidence type="ECO:0000313" key="2">
    <source>
        <dbReference type="Proteomes" id="UP000071065"/>
    </source>
</evidence>
<dbReference type="EMBL" id="CP013251">
    <property type="protein sequence ID" value="AMO55903.1"/>
    <property type="molecule type" value="Genomic_DNA"/>
</dbReference>
<dbReference type="AlphaFoldDB" id="A0A142BAX7"/>
<protein>
    <submittedName>
        <fullName evidence="1">Uncharacterized protein</fullName>
    </submittedName>
</protein>
<dbReference type="RefSeq" id="WP_061509382.1">
    <property type="nucleotide sequence ID" value="NZ_CP013251.1"/>
</dbReference>
<gene>
    <name evidence="1" type="ORF">EZMO1_1756</name>
</gene>
<accession>A0A142BAX7</accession>
<organism evidence="1 2">
    <name type="scientific">Endozoicomonas montiporae CL-33</name>
    <dbReference type="NCBI Taxonomy" id="570277"/>
    <lineage>
        <taxon>Bacteria</taxon>
        <taxon>Pseudomonadati</taxon>
        <taxon>Pseudomonadota</taxon>
        <taxon>Gammaproteobacteria</taxon>
        <taxon>Oceanospirillales</taxon>
        <taxon>Endozoicomonadaceae</taxon>
        <taxon>Endozoicomonas</taxon>
    </lineage>
</organism>